<evidence type="ECO:0008006" key="3">
    <source>
        <dbReference type="Google" id="ProtNLM"/>
    </source>
</evidence>
<sequence>MIMSEQIARQIVLGQRPKGIVHSLKVAMPDGTEGLLPVTFRYRDRVEFGAFLDGLFSVEPPAFDPTAGQPSTQQQRAVVQINGQYIHGCLLEWGLDAPFTLDNCIQLASELPAATQAVMNTYKQLCMEGRLGN</sequence>
<reference evidence="1 2" key="1">
    <citation type="submission" date="2013-09" db="EMBL/GenBank/DDBJ databases">
        <title>High correlation between genotypes and phenotypes of environmental bacteria Comamonas testosteroni strains.</title>
        <authorList>
            <person name="Liu L."/>
            <person name="Zhu W."/>
            <person name="Xia X."/>
            <person name="Xu B."/>
            <person name="Luo M."/>
            <person name="Wang G."/>
        </authorList>
    </citation>
    <scope>NUCLEOTIDE SEQUENCE [LARGE SCALE GENOMIC DNA]</scope>
    <source>
        <strain evidence="1 2">DF2</strain>
    </source>
</reference>
<comment type="caution">
    <text evidence="1">The sequence shown here is derived from an EMBL/GenBank/DDBJ whole genome shotgun (WGS) entry which is preliminary data.</text>
</comment>
<organism evidence="1 2">
    <name type="scientific">Comamonas thiooxydans</name>
    <dbReference type="NCBI Taxonomy" id="363952"/>
    <lineage>
        <taxon>Bacteria</taxon>
        <taxon>Pseudomonadati</taxon>
        <taxon>Pseudomonadota</taxon>
        <taxon>Betaproteobacteria</taxon>
        <taxon>Burkholderiales</taxon>
        <taxon>Comamonadaceae</taxon>
        <taxon>Comamonas</taxon>
    </lineage>
</organism>
<dbReference type="AlphaFoldDB" id="A0A0E3BQ03"/>
<keyword evidence="2" id="KW-1185">Reference proteome</keyword>
<proteinExistence type="predicted"/>
<protein>
    <recommendedName>
        <fullName evidence="3">Tail assembly chaperone</fullName>
    </recommendedName>
</protein>
<dbReference type="InterPro" id="IPR014859">
    <property type="entry name" value="Phage_TAC_4"/>
</dbReference>
<evidence type="ECO:0000313" key="1">
    <source>
        <dbReference type="EMBL" id="KGH06933.1"/>
    </source>
</evidence>
<dbReference type="Proteomes" id="UP000029549">
    <property type="component" value="Unassembled WGS sequence"/>
</dbReference>
<dbReference type="Pfam" id="PF08748">
    <property type="entry name" value="Phage_TAC_4"/>
    <property type="match status" value="1"/>
</dbReference>
<accession>A0A0E3BQ03</accession>
<evidence type="ECO:0000313" key="2">
    <source>
        <dbReference type="Proteomes" id="UP000029549"/>
    </source>
</evidence>
<name>A0A0E3BQ03_9BURK</name>
<dbReference type="EMBL" id="AWTP01000139">
    <property type="protein sequence ID" value="KGH06933.1"/>
    <property type="molecule type" value="Genomic_DNA"/>
</dbReference>
<gene>
    <name evidence="1" type="ORF">P608_21635</name>
</gene>